<feature type="region of interest" description="Disordered" evidence="7">
    <location>
        <begin position="1346"/>
        <end position="1371"/>
    </location>
</feature>
<dbReference type="InterPro" id="IPR017978">
    <property type="entry name" value="GPCR_3_C"/>
</dbReference>
<protein>
    <submittedName>
        <fullName evidence="10">GRM3 protein</fullName>
    </submittedName>
</protein>
<feature type="transmembrane region" description="Helical" evidence="8">
    <location>
        <begin position="1287"/>
        <end position="1305"/>
    </location>
</feature>
<dbReference type="SUPFAM" id="SSF53822">
    <property type="entry name" value="Periplasmic binding protein-like I"/>
    <property type="match status" value="2"/>
</dbReference>
<dbReference type="PANTHER" id="PTHR24060">
    <property type="entry name" value="METABOTROPIC GLUTAMATE RECEPTOR"/>
    <property type="match status" value="1"/>
</dbReference>
<evidence type="ECO:0000256" key="2">
    <source>
        <dbReference type="ARBA" id="ARBA00022692"/>
    </source>
</evidence>
<feature type="transmembrane region" description="Helical" evidence="8">
    <location>
        <begin position="1097"/>
        <end position="1121"/>
    </location>
</feature>
<feature type="transmembrane region" description="Helical" evidence="8">
    <location>
        <begin position="1255"/>
        <end position="1275"/>
    </location>
</feature>
<evidence type="ECO:0000256" key="6">
    <source>
        <dbReference type="ARBA" id="ARBA00023180"/>
    </source>
</evidence>
<reference evidence="10" key="1">
    <citation type="submission" date="2022-01" db="EMBL/GenBank/DDBJ databases">
        <authorList>
            <person name="Braso-Vives M."/>
        </authorList>
    </citation>
    <scope>NUCLEOTIDE SEQUENCE</scope>
</reference>
<dbReference type="PROSITE" id="PS50259">
    <property type="entry name" value="G_PROTEIN_RECEP_F3_4"/>
    <property type="match status" value="1"/>
</dbReference>
<comment type="subcellular location">
    <subcellularLocation>
        <location evidence="1">Membrane</location>
        <topology evidence="1">Multi-pass membrane protein</topology>
    </subcellularLocation>
</comment>
<dbReference type="Pfam" id="PF01094">
    <property type="entry name" value="ANF_receptor"/>
    <property type="match status" value="2"/>
</dbReference>
<dbReference type="Pfam" id="PF00003">
    <property type="entry name" value="7tm_3"/>
    <property type="match status" value="1"/>
</dbReference>
<accession>A0A8J9VU27</accession>
<dbReference type="EMBL" id="OV696686">
    <property type="protein sequence ID" value="CAH1230640.1"/>
    <property type="molecule type" value="Genomic_DNA"/>
</dbReference>
<feature type="domain" description="G-protein coupled receptors family 3 profile" evidence="9">
    <location>
        <begin position="1070"/>
        <end position="1311"/>
    </location>
</feature>
<dbReference type="PRINTS" id="PR00248">
    <property type="entry name" value="GPCRMGR"/>
</dbReference>
<name>A0A8J9VU27_BRALA</name>
<keyword evidence="6" id="KW-0325">Glycoprotein</keyword>
<dbReference type="FunFam" id="3.40.50.2300:FF:000281">
    <property type="entry name" value="Metabotropic glutamate receptor 4"/>
    <property type="match status" value="1"/>
</dbReference>
<keyword evidence="4 8" id="KW-0472">Membrane</keyword>
<keyword evidence="11" id="KW-1185">Reference proteome</keyword>
<dbReference type="GO" id="GO:0004930">
    <property type="term" value="F:G protein-coupled receptor activity"/>
    <property type="evidence" value="ECO:0007669"/>
    <property type="project" value="InterPro"/>
</dbReference>
<dbReference type="Proteomes" id="UP000838412">
    <property type="component" value="Chromosome 1"/>
</dbReference>
<feature type="transmembrane region" description="Helical" evidence="8">
    <location>
        <begin position="1064"/>
        <end position="1085"/>
    </location>
</feature>
<evidence type="ECO:0000256" key="3">
    <source>
        <dbReference type="ARBA" id="ARBA00022989"/>
    </source>
</evidence>
<keyword evidence="2 8" id="KW-0812">Transmembrane</keyword>
<dbReference type="Gene3D" id="3.40.50.2300">
    <property type="match status" value="5"/>
</dbReference>
<sequence length="1371" mass="151521">MILHGSYDRSSLFAAWERYDFPVVEDKKVPRLPSKKEVIKVILAGLFDMHRADPEGRAGPCSELSPEGVESLEAMLFAVENVNAGGLVPGVTFGVQGYDTCGRADIAVKRCVDFLSSVGMDNIDPDDCESKERIVLGVVGPNLDREAAEVARVLRAVRLPQISPSGSRLSAFERDGHSFFLQSAPSAGSAAQVKTLSAFERDGHSFFLQSATSAGSAAQGVLQLVQKLGWTYVSLVSSDDSFGNQGSRAFRAAAEEVGVCIALSQRVQNDSTENLRRTFDEKVIDRLLNKAEDGAKGVVVFATENVLDALFYAAARKGARRLQWIVTGTPPEKIRAAELFSAARGLIVVSPSPDIAQIDVFKHSFVNLDPYSRQENPWFQEYFMETNQCALDMFSDELRFTKFSGYDLCDRNSKRVMESTLKGRDTATLDHISFTIDAVYAYAFALKKAHEKRCGGTPGICDELLEFSQRKMFQFLKAVNFTNLGGKKIQFDGLGSAIGKFSIFNYRPTDMSNIRASTFQFDVVGTYMDDRLNLSGEVSDLFMNTDDGQPVSSACEESCQGCQVQAKNAKNDTTTDGYAKPEKAKMVIPALIPIHERGPTPFTCGTIDEDGVTQAEAFLYALNRINKDGAMLPSVKLEAVIIDTCQSPLKAARDVANYHSSRDGMSDPMVGYVSGGSPDIVGDVGNVLDQFQIPLISTGPVDNMGKYNVLSMSPAEDTQIKGLVSVLDKLGWAYVSVVASDQHYWRKKAKVFEEMANKFGICIAEFLILSRGSSLAQFDYAVKVLAKRSGARAVIVFTDRDHTWEVVRAAKRLNLAGDFVWVGGRSIEDLASRWTESGIRNAIVVTPQKVQTPGFQSHYENLNPKNNRKNPWFKEFWESRFQCFVDDAAEHQMCSGHEKLAGSYKEDSVPWYTITAVTALAHGLQNAIKGVCGATKTMCPQWTNLVGRGQMVYHTTRNLTAVKTEQGEFFRFRSDGTGDVGLDIMNLQKVRANTNKLVKVGEWHHTLKLQPEDLKFYRGNGIQLAQPIKSFCDQVCQECLTQNLTGRFTGEPPEANPFENVKTMWGVSAMIISALGTVLVLAIYFKAQLQKPFHNNIAWSLGHILLLGIFMLYLTSFVYVLAPTATICGIRRFALGVSYVVCLSALLSHAIYAWIRGVRKEESPCELGIEKKMLLLLVALLVLVQVLLNMEWLLADPPSATILTEGESATWVCNALTHDHHLISFIVSLLYAMVLVLLTTLATTKAWLVNRSRDTLCACVAAISAIPSWLLWLAIYTKADIHTRDIVICYSASFNATLYLMVIFLPKLKVIQSHCCKSQKENGAVDIRRYRETLWISANGHVNGFAPKGTRQARDTDNSDYDCPDPEDGKL</sequence>
<feature type="transmembrane region" description="Helical" evidence="8">
    <location>
        <begin position="1133"/>
        <end position="1154"/>
    </location>
</feature>
<evidence type="ECO:0000256" key="4">
    <source>
        <dbReference type="ARBA" id="ARBA00023136"/>
    </source>
</evidence>
<evidence type="ECO:0000256" key="8">
    <source>
        <dbReference type="SAM" id="Phobius"/>
    </source>
</evidence>
<dbReference type="InterPro" id="IPR028082">
    <property type="entry name" value="Peripla_BP_I"/>
</dbReference>
<evidence type="ECO:0000313" key="10">
    <source>
        <dbReference type="EMBL" id="CAH1230640.1"/>
    </source>
</evidence>
<feature type="transmembrane region" description="Helical" evidence="8">
    <location>
        <begin position="1222"/>
        <end position="1243"/>
    </location>
</feature>
<keyword evidence="5" id="KW-0675">Receptor</keyword>
<dbReference type="GO" id="GO:0016020">
    <property type="term" value="C:membrane"/>
    <property type="evidence" value="ECO:0007669"/>
    <property type="project" value="UniProtKB-SubCell"/>
</dbReference>
<keyword evidence="3 8" id="KW-1133">Transmembrane helix</keyword>
<evidence type="ECO:0000256" key="7">
    <source>
        <dbReference type="SAM" id="MobiDB-lite"/>
    </source>
</evidence>
<dbReference type="OrthoDB" id="425344at2759"/>
<dbReference type="InterPro" id="IPR000337">
    <property type="entry name" value="GPCR_3"/>
</dbReference>
<dbReference type="InterPro" id="IPR050726">
    <property type="entry name" value="mGluR"/>
</dbReference>
<feature type="transmembrane region" description="Helical" evidence="8">
    <location>
        <begin position="1174"/>
        <end position="1195"/>
    </location>
</feature>
<gene>
    <name evidence="10" type="primary">GRM3</name>
    <name evidence="10" type="ORF">BLAG_LOCUS1111</name>
</gene>
<evidence type="ECO:0000259" key="9">
    <source>
        <dbReference type="PROSITE" id="PS50259"/>
    </source>
</evidence>
<feature type="compositionally biased region" description="Acidic residues" evidence="7">
    <location>
        <begin position="1358"/>
        <end position="1371"/>
    </location>
</feature>
<evidence type="ECO:0000256" key="1">
    <source>
        <dbReference type="ARBA" id="ARBA00004141"/>
    </source>
</evidence>
<proteinExistence type="predicted"/>
<evidence type="ECO:0000256" key="5">
    <source>
        <dbReference type="ARBA" id="ARBA00023170"/>
    </source>
</evidence>
<evidence type="ECO:0000313" key="11">
    <source>
        <dbReference type="Proteomes" id="UP000838412"/>
    </source>
</evidence>
<dbReference type="InterPro" id="IPR001828">
    <property type="entry name" value="ANF_lig-bd_rcpt"/>
</dbReference>
<organism evidence="10 11">
    <name type="scientific">Branchiostoma lanceolatum</name>
    <name type="common">Common lancelet</name>
    <name type="synonym">Amphioxus lanceolatum</name>
    <dbReference type="NCBI Taxonomy" id="7740"/>
    <lineage>
        <taxon>Eukaryota</taxon>
        <taxon>Metazoa</taxon>
        <taxon>Chordata</taxon>
        <taxon>Cephalochordata</taxon>
        <taxon>Leptocardii</taxon>
        <taxon>Amphioxiformes</taxon>
        <taxon>Branchiostomatidae</taxon>
        <taxon>Branchiostoma</taxon>
    </lineage>
</organism>